<feature type="chain" id="PRO_5047283465" description="UrcA family protein" evidence="1">
    <location>
        <begin position="24"/>
        <end position="121"/>
    </location>
</feature>
<dbReference type="EMBL" id="BTFW01000001">
    <property type="protein sequence ID" value="GMM59620.1"/>
    <property type="molecule type" value="Genomic_DNA"/>
</dbReference>
<reference evidence="2 3" key="1">
    <citation type="submission" date="2023-06" db="EMBL/GenBank/DDBJ databases">
        <title>Draft genome sequence of Novosphingobium sp. strain IK01.</title>
        <authorList>
            <person name="Hatamoto M."/>
            <person name="Ikarashi T."/>
            <person name="Yamaguchi T."/>
        </authorList>
    </citation>
    <scope>NUCLEOTIDE SEQUENCE [LARGE SCALE GENOMIC DNA]</scope>
    <source>
        <strain evidence="2 3">IK01</strain>
    </source>
</reference>
<comment type="caution">
    <text evidence="2">The sequence shown here is derived from an EMBL/GenBank/DDBJ whole genome shotgun (WGS) entry which is preliminary data.</text>
</comment>
<evidence type="ECO:0008006" key="4">
    <source>
        <dbReference type="Google" id="ProtNLM"/>
    </source>
</evidence>
<organism evidence="2 3">
    <name type="scientific">Novosphingobium pituita</name>
    <dbReference type="NCBI Taxonomy" id="3056842"/>
    <lineage>
        <taxon>Bacteria</taxon>
        <taxon>Pseudomonadati</taxon>
        <taxon>Pseudomonadota</taxon>
        <taxon>Alphaproteobacteria</taxon>
        <taxon>Sphingomonadales</taxon>
        <taxon>Sphingomonadaceae</taxon>
        <taxon>Novosphingobium</taxon>
    </lineage>
</organism>
<evidence type="ECO:0000313" key="2">
    <source>
        <dbReference type="EMBL" id="GMM59620.1"/>
    </source>
</evidence>
<gene>
    <name evidence="2" type="ORF">NUTIK01_03970</name>
</gene>
<keyword evidence="1" id="KW-0732">Signal</keyword>
<keyword evidence="3" id="KW-1185">Reference proteome</keyword>
<accession>A0ABQ6P317</accession>
<protein>
    <recommendedName>
        <fullName evidence="4">UrcA family protein</fullName>
    </recommendedName>
</protein>
<evidence type="ECO:0000313" key="3">
    <source>
        <dbReference type="Proteomes" id="UP001187221"/>
    </source>
</evidence>
<dbReference type="Proteomes" id="UP001187221">
    <property type="component" value="Unassembled WGS sequence"/>
</dbReference>
<sequence>MIPAMLLSTLAAVAVATPPPAPAPPASPPSSTGYPTEALADYVIGCMAANGQTQDALRRCSCSMDTIASVLPYDDYVKAQTVIAMRGQGGERAALFADVPQLRAMAQKLRAAQVEADFRCF</sequence>
<proteinExistence type="predicted"/>
<feature type="signal peptide" evidence="1">
    <location>
        <begin position="1"/>
        <end position="23"/>
    </location>
</feature>
<name>A0ABQ6P317_9SPHN</name>
<evidence type="ECO:0000256" key="1">
    <source>
        <dbReference type="SAM" id="SignalP"/>
    </source>
</evidence>